<protein>
    <recommendedName>
        <fullName evidence="2">RNase H type-1 domain-containing protein</fullName>
    </recommendedName>
</protein>
<reference evidence="3" key="3">
    <citation type="submission" date="2025-09" db="UniProtKB">
        <authorList>
            <consortium name="Ensembl"/>
        </authorList>
    </citation>
    <scope>IDENTIFICATION</scope>
</reference>
<keyword evidence="4" id="KW-1185">Reference proteome</keyword>
<evidence type="ECO:0000313" key="3">
    <source>
        <dbReference type="Ensembl" id="ENSSFAP00005007025.1"/>
    </source>
</evidence>
<dbReference type="InterPro" id="IPR036397">
    <property type="entry name" value="RNaseH_sf"/>
</dbReference>
<dbReference type="PROSITE" id="PS50879">
    <property type="entry name" value="RNASE_H_1"/>
    <property type="match status" value="1"/>
</dbReference>
<dbReference type="AlphaFoldDB" id="A0A672FQM3"/>
<dbReference type="Pfam" id="PF00075">
    <property type="entry name" value="RNase_H"/>
    <property type="match status" value="1"/>
</dbReference>
<reference evidence="3" key="1">
    <citation type="submission" date="2019-06" db="EMBL/GenBank/DDBJ databases">
        <authorList>
            <consortium name="Wellcome Sanger Institute Data Sharing"/>
        </authorList>
    </citation>
    <scope>NUCLEOTIDE SEQUENCE [LARGE SCALE GENOMIC DNA]</scope>
</reference>
<dbReference type="GO" id="GO:0006259">
    <property type="term" value="P:DNA metabolic process"/>
    <property type="evidence" value="ECO:0007669"/>
    <property type="project" value="UniProtKB-ARBA"/>
</dbReference>
<organism evidence="3 4">
    <name type="scientific">Salarias fasciatus</name>
    <name type="common">Jewelled blenny</name>
    <name type="synonym">Blennius fasciatus</name>
    <dbReference type="NCBI Taxonomy" id="181472"/>
    <lineage>
        <taxon>Eukaryota</taxon>
        <taxon>Metazoa</taxon>
        <taxon>Chordata</taxon>
        <taxon>Craniata</taxon>
        <taxon>Vertebrata</taxon>
        <taxon>Euteleostomi</taxon>
        <taxon>Actinopterygii</taxon>
        <taxon>Neopterygii</taxon>
        <taxon>Teleostei</taxon>
        <taxon>Neoteleostei</taxon>
        <taxon>Acanthomorphata</taxon>
        <taxon>Ovalentaria</taxon>
        <taxon>Blenniimorphae</taxon>
        <taxon>Blenniiformes</taxon>
        <taxon>Blennioidei</taxon>
        <taxon>Blenniidae</taxon>
        <taxon>Salariinae</taxon>
        <taxon>Salarias</taxon>
    </lineage>
</organism>
<dbReference type="InParanoid" id="A0A672FQM3"/>
<evidence type="ECO:0000313" key="4">
    <source>
        <dbReference type="Proteomes" id="UP000472267"/>
    </source>
</evidence>
<dbReference type="InterPro" id="IPR002156">
    <property type="entry name" value="RNaseH_domain"/>
</dbReference>
<evidence type="ECO:0000256" key="1">
    <source>
        <dbReference type="SAM" id="MobiDB-lite"/>
    </source>
</evidence>
<accession>A0A672FQM3</accession>
<dbReference type="GO" id="GO:0003676">
    <property type="term" value="F:nucleic acid binding"/>
    <property type="evidence" value="ECO:0007669"/>
    <property type="project" value="InterPro"/>
</dbReference>
<dbReference type="Ensembl" id="ENSSFAT00005007399.1">
    <property type="protein sequence ID" value="ENSSFAP00005007025.1"/>
    <property type="gene ID" value="ENSSFAG00005004219.1"/>
</dbReference>
<dbReference type="Gene3D" id="3.30.420.10">
    <property type="entry name" value="Ribonuclease H-like superfamily/Ribonuclease H"/>
    <property type="match status" value="1"/>
</dbReference>
<dbReference type="SUPFAM" id="SSF56672">
    <property type="entry name" value="DNA/RNA polymerases"/>
    <property type="match status" value="1"/>
</dbReference>
<feature type="domain" description="RNase H type-1" evidence="2">
    <location>
        <begin position="153"/>
        <end position="305"/>
    </location>
</feature>
<proteinExistence type="predicted"/>
<evidence type="ECO:0000259" key="2">
    <source>
        <dbReference type="PROSITE" id="PS50879"/>
    </source>
</evidence>
<dbReference type="GO" id="GO:0004523">
    <property type="term" value="F:RNA-DNA hybrid ribonuclease activity"/>
    <property type="evidence" value="ECO:0007669"/>
    <property type="project" value="InterPro"/>
</dbReference>
<feature type="region of interest" description="Disordered" evidence="1">
    <location>
        <begin position="325"/>
        <end position="354"/>
    </location>
</feature>
<reference evidence="3" key="2">
    <citation type="submission" date="2025-08" db="UniProtKB">
        <authorList>
            <consortium name="Ensembl"/>
        </authorList>
    </citation>
    <scope>IDENTIFICATION</scope>
</reference>
<dbReference type="SUPFAM" id="SSF53098">
    <property type="entry name" value="Ribonuclease H-like"/>
    <property type="match status" value="1"/>
</dbReference>
<dbReference type="InterPro" id="IPR012337">
    <property type="entry name" value="RNaseH-like_sf"/>
</dbReference>
<dbReference type="Proteomes" id="UP000472267">
    <property type="component" value="Chromosome 15"/>
</dbReference>
<name>A0A672FQM3_SALFA</name>
<dbReference type="InterPro" id="IPR043502">
    <property type="entry name" value="DNA/RNA_pol_sf"/>
</dbReference>
<sequence>MAVDPADQYRLGFSFGNLQHAWNRCPFGYLNPPSEFTIFPHKAMSDAAVGSSLISVGDFLMRSHSSEDHSAETEHVLSQLLAHFSNSRIASGMMALQGYDTEVEYAQNQKVAAGRSLVERQHCDCTEQSNIKPLLVTTQTLFFPHHRHDEDVCQGLPRVYVNGCSFHHDSQLRAGVGIVWIGQNGDLPSHFQLSPKTNQCAETAAAPTALQQAAKLSTKQLVFCSTLNYARHSSTSHLPTGTANGMRNAWNKDVKQSKLFSTCNQLVIDKGMVVDPERVKGHSHVTGPDKAGDDEAEHLAKLGVKQGTRWEFQHEWLPAPCSAVVCGQRRHPPSGQGNTRGRQRADPPPGTEPG</sequence>